<name>A0A164TQ05_9AGAM</name>
<sequence length="187" mass="21502">MSWVAQRQSKAPRNKAAVAVTAYRTLSSKNAYNSLPITCRVALLEQPLAIQGPHPEVKFSREIDWIQACRSLDKNRGHKENVPDPVVAALSTKNPRNTDLRFLFGEDGEVIDEFRVRDVWQITKQLMRTLENIQALPRSLMFYDMDSSAVSWLLGMLVERIPEVRGCDNDWKARRLVESVFEGFRRL</sequence>
<proteinExistence type="predicted"/>
<gene>
    <name evidence="1" type="ORF">SISNIDRAFT_119021</name>
</gene>
<keyword evidence="2" id="KW-1185">Reference proteome</keyword>
<evidence type="ECO:0000313" key="2">
    <source>
        <dbReference type="Proteomes" id="UP000076722"/>
    </source>
</evidence>
<evidence type="ECO:0000313" key="1">
    <source>
        <dbReference type="EMBL" id="KZS92550.1"/>
    </source>
</evidence>
<reference evidence="1 2" key="1">
    <citation type="journal article" date="2016" name="Mol. Biol. Evol.">
        <title>Comparative Genomics of Early-Diverging Mushroom-Forming Fungi Provides Insights into the Origins of Lignocellulose Decay Capabilities.</title>
        <authorList>
            <person name="Nagy L.G."/>
            <person name="Riley R."/>
            <person name="Tritt A."/>
            <person name="Adam C."/>
            <person name="Daum C."/>
            <person name="Floudas D."/>
            <person name="Sun H."/>
            <person name="Yadav J.S."/>
            <person name="Pangilinan J."/>
            <person name="Larsson K.H."/>
            <person name="Matsuura K."/>
            <person name="Barry K."/>
            <person name="Labutti K."/>
            <person name="Kuo R."/>
            <person name="Ohm R.A."/>
            <person name="Bhattacharya S.S."/>
            <person name="Shirouzu T."/>
            <person name="Yoshinaga Y."/>
            <person name="Martin F.M."/>
            <person name="Grigoriev I.V."/>
            <person name="Hibbett D.S."/>
        </authorList>
    </citation>
    <scope>NUCLEOTIDE SEQUENCE [LARGE SCALE GENOMIC DNA]</scope>
    <source>
        <strain evidence="1 2">HHB9708</strain>
    </source>
</reference>
<dbReference type="OrthoDB" id="3235325at2759"/>
<organism evidence="1 2">
    <name type="scientific">Sistotremastrum niveocremeum HHB9708</name>
    <dbReference type="NCBI Taxonomy" id="1314777"/>
    <lineage>
        <taxon>Eukaryota</taxon>
        <taxon>Fungi</taxon>
        <taxon>Dikarya</taxon>
        <taxon>Basidiomycota</taxon>
        <taxon>Agaricomycotina</taxon>
        <taxon>Agaricomycetes</taxon>
        <taxon>Sistotremastrales</taxon>
        <taxon>Sistotremastraceae</taxon>
        <taxon>Sertulicium</taxon>
        <taxon>Sertulicium niveocremeum</taxon>
    </lineage>
</organism>
<dbReference type="EMBL" id="KV419410">
    <property type="protein sequence ID" value="KZS92550.1"/>
    <property type="molecule type" value="Genomic_DNA"/>
</dbReference>
<accession>A0A164TQ05</accession>
<dbReference type="Proteomes" id="UP000076722">
    <property type="component" value="Unassembled WGS sequence"/>
</dbReference>
<dbReference type="AlphaFoldDB" id="A0A164TQ05"/>
<protein>
    <submittedName>
        <fullName evidence="1">Uncharacterized protein</fullName>
    </submittedName>
</protein>